<evidence type="ECO:0000313" key="2">
    <source>
        <dbReference type="Proteomes" id="UP000018198"/>
    </source>
</evidence>
<gene>
    <name evidence="1" type="ORF">CWATWH0401_4550</name>
</gene>
<dbReference type="Proteomes" id="UP000018198">
    <property type="component" value="Unassembled WGS sequence"/>
</dbReference>
<comment type="caution">
    <text evidence="1">The sequence shown here is derived from an EMBL/GenBank/DDBJ whole genome shotgun (WGS) entry which is preliminary data.</text>
</comment>
<protein>
    <submittedName>
        <fullName evidence="1">Uncharacterized protein</fullName>
    </submittedName>
</protein>
<organism evidence="1 2">
    <name type="scientific">Crocosphaera watsonii WH 0401</name>
    <dbReference type="NCBI Taxonomy" id="555881"/>
    <lineage>
        <taxon>Bacteria</taxon>
        <taxon>Bacillati</taxon>
        <taxon>Cyanobacteriota</taxon>
        <taxon>Cyanophyceae</taxon>
        <taxon>Oscillatoriophycideae</taxon>
        <taxon>Chroococcales</taxon>
        <taxon>Aphanothecaceae</taxon>
        <taxon>Crocosphaera</taxon>
    </lineage>
</organism>
<proteinExistence type="predicted"/>
<dbReference type="AlphaFoldDB" id="T2JGH8"/>
<reference evidence="1 2" key="2">
    <citation type="submission" date="2013-09" db="EMBL/GenBank/DDBJ databases">
        <title>Whole genome comparison of six Crocosphaera watsonii strains with differing phenotypes.</title>
        <authorList>
            <person name="Bench S.R."/>
            <person name="Heller P."/>
            <person name="Frank I."/>
            <person name="Arciniega M."/>
            <person name="Shilova I.N."/>
            <person name="Zehr J.P."/>
        </authorList>
    </citation>
    <scope>NUCLEOTIDE SEQUENCE [LARGE SCALE GENOMIC DNA]</scope>
    <source>
        <strain evidence="1 2">WH 0401</strain>
    </source>
</reference>
<name>T2JGH8_CROWT</name>
<accession>T2JGH8</accession>
<sequence>MHKSPPKNAIRDTDILGGDEFPPRYCRYLIYNTEDFKQESPQTLNI</sequence>
<reference evidence="1 2" key="1">
    <citation type="submission" date="2013-01" db="EMBL/GenBank/DDBJ databases">
        <authorList>
            <person name="Bench S."/>
        </authorList>
    </citation>
    <scope>NUCLEOTIDE SEQUENCE [LARGE SCALE GENOMIC DNA]</scope>
    <source>
        <strain evidence="1 2">WH 0401</strain>
    </source>
</reference>
<dbReference type="EMBL" id="CAQM01000834">
    <property type="protein sequence ID" value="CCQ64164.1"/>
    <property type="molecule type" value="Genomic_DNA"/>
</dbReference>
<evidence type="ECO:0000313" key="1">
    <source>
        <dbReference type="EMBL" id="CCQ64164.1"/>
    </source>
</evidence>